<dbReference type="GeneTree" id="ENSGT00940000153909"/>
<keyword evidence="4" id="KW-1185">Reference proteome</keyword>
<evidence type="ECO:0000313" key="4">
    <source>
        <dbReference type="Proteomes" id="UP000000589"/>
    </source>
</evidence>
<gene>
    <name evidence="2 3" type="primary">Sil1</name>
</gene>
<protein>
    <submittedName>
        <fullName evidence="2">SIL1 nucleotide exchange factor</fullName>
    </submittedName>
</protein>
<organism evidence="2 4">
    <name type="scientific">Mus musculus</name>
    <name type="common">Mouse</name>
    <dbReference type="NCBI Taxonomy" id="10090"/>
    <lineage>
        <taxon>Eukaryota</taxon>
        <taxon>Metazoa</taxon>
        <taxon>Chordata</taxon>
        <taxon>Craniata</taxon>
        <taxon>Vertebrata</taxon>
        <taxon>Euteleostomi</taxon>
        <taxon>Mammalia</taxon>
        <taxon>Eutheria</taxon>
        <taxon>Euarchontoglires</taxon>
        <taxon>Glires</taxon>
        <taxon>Rodentia</taxon>
        <taxon>Myomorpha</taxon>
        <taxon>Muroidea</taxon>
        <taxon>Muridae</taxon>
        <taxon>Murinae</taxon>
        <taxon>Mus</taxon>
        <taxon>Mus</taxon>
    </lineage>
</organism>
<dbReference type="ExpressionAtlas" id="A0A494BA83">
    <property type="expression patterns" value="baseline and differential"/>
</dbReference>
<evidence type="ECO:0000256" key="1">
    <source>
        <dbReference type="SAM" id="SignalP"/>
    </source>
</evidence>
<dbReference type="AlphaFoldDB" id="A0A494BA83"/>
<reference evidence="2" key="3">
    <citation type="submission" date="2025-08" db="UniProtKB">
        <authorList>
            <consortium name="Ensembl"/>
        </authorList>
    </citation>
    <scope>IDENTIFICATION</scope>
    <source>
        <strain evidence="2">C57BL/6J</strain>
    </source>
</reference>
<dbReference type="MGI" id="MGI:1932040">
    <property type="gene designation" value="Sil1"/>
</dbReference>
<dbReference type="AGR" id="MGI:1932040"/>
<accession>A0A494BA83</accession>
<feature type="chain" id="PRO_5019821241" evidence="1">
    <location>
        <begin position="32"/>
        <end position="53"/>
    </location>
</feature>
<dbReference type="Antibodypedia" id="2386">
    <property type="antibodies" value="324 antibodies from 32 providers"/>
</dbReference>
<evidence type="ECO:0000313" key="2">
    <source>
        <dbReference type="Ensembl" id="ENSMUSP00000157932.2"/>
    </source>
</evidence>
<dbReference type="VEuPathDB" id="HostDB:ENSMUSG00000024357"/>
<dbReference type="Proteomes" id="UP000000589">
    <property type="component" value="Chromosome 18"/>
</dbReference>
<evidence type="ECO:0000313" key="3">
    <source>
        <dbReference type="MGI" id="MGI:1932040"/>
    </source>
</evidence>
<reference evidence="2" key="4">
    <citation type="submission" date="2025-09" db="UniProtKB">
        <authorList>
            <consortium name="Ensembl"/>
        </authorList>
    </citation>
    <scope>IDENTIFICATION</scope>
    <source>
        <strain evidence="2">C57BL/6J</strain>
    </source>
</reference>
<dbReference type="Bgee" id="ENSMUSG00000024357">
    <property type="expression patterns" value="Expressed in spermatocyte and 247 other cell types or tissues"/>
</dbReference>
<dbReference type="Ensembl" id="ENSMUST00000236007.2">
    <property type="protein sequence ID" value="ENSMUSP00000157932.2"/>
    <property type="gene ID" value="ENSMUSG00000024357.11"/>
</dbReference>
<feature type="signal peptide" evidence="1">
    <location>
        <begin position="1"/>
        <end position="31"/>
    </location>
</feature>
<reference evidence="2 4" key="1">
    <citation type="journal article" date="2009" name="PLoS Biol.">
        <title>Lineage-specific biology revealed by a finished genome assembly of the mouse.</title>
        <authorList>
            <consortium name="Mouse Genome Sequencing Consortium"/>
            <person name="Church D.M."/>
            <person name="Goodstadt L."/>
            <person name="Hillier L.W."/>
            <person name="Zody M.C."/>
            <person name="Goldstein S."/>
            <person name="She X."/>
            <person name="Bult C.J."/>
            <person name="Agarwala R."/>
            <person name="Cherry J.L."/>
            <person name="DiCuccio M."/>
            <person name="Hlavina W."/>
            <person name="Kapustin Y."/>
            <person name="Meric P."/>
            <person name="Maglott D."/>
            <person name="Birtle Z."/>
            <person name="Marques A.C."/>
            <person name="Graves T."/>
            <person name="Zhou S."/>
            <person name="Teague B."/>
            <person name="Potamousis K."/>
            <person name="Churas C."/>
            <person name="Place M."/>
            <person name="Herschleb J."/>
            <person name="Runnheim R."/>
            <person name="Forrest D."/>
            <person name="Amos-Landgraf J."/>
            <person name="Schwartz D.C."/>
            <person name="Cheng Z."/>
            <person name="Lindblad-Toh K."/>
            <person name="Eichler E.E."/>
            <person name="Ponting C.P."/>
        </authorList>
    </citation>
    <scope>NUCLEOTIDE SEQUENCE [LARGE SCALE GENOMIC DNA]</scope>
    <source>
        <strain evidence="2 4">C57BL/6J</strain>
    </source>
</reference>
<keyword evidence="1" id="KW-0732">Signal</keyword>
<proteinExistence type="predicted"/>
<sequence>MAPQHLPSTRMASPGMLLGLLLTSCLTLCLSCQNSASYGRVCWEFSLSEGQNP</sequence>
<name>A0A494BA83_MOUSE</name>
<reference evidence="2 4" key="2">
    <citation type="journal article" date="2011" name="PLoS Biol.">
        <title>Modernizing reference genome assemblies.</title>
        <authorList>
            <person name="Church D.M."/>
            <person name="Schneider V.A."/>
            <person name="Graves T."/>
            <person name="Auger K."/>
            <person name="Cunningham F."/>
            <person name="Bouk N."/>
            <person name="Chen H.C."/>
            <person name="Agarwala R."/>
            <person name="McLaren W.M."/>
            <person name="Ritchie G.R."/>
            <person name="Albracht D."/>
            <person name="Kremitzki M."/>
            <person name="Rock S."/>
            <person name="Kotkiewicz H."/>
            <person name="Kremitzki C."/>
            <person name="Wollam A."/>
            <person name="Trani L."/>
            <person name="Fulton L."/>
            <person name="Fulton R."/>
            <person name="Matthews L."/>
            <person name="Whitehead S."/>
            <person name="Chow W."/>
            <person name="Torrance J."/>
            <person name="Dunn M."/>
            <person name="Harden G."/>
            <person name="Threadgold G."/>
            <person name="Wood J."/>
            <person name="Collins J."/>
            <person name="Heath P."/>
            <person name="Griffiths G."/>
            <person name="Pelan S."/>
            <person name="Grafham D."/>
            <person name="Eichler E.E."/>
            <person name="Weinstock G."/>
            <person name="Mardis E.R."/>
            <person name="Wilson R.K."/>
            <person name="Howe K."/>
            <person name="Flicek P."/>
            <person name="Hubbard T."/>
        </authorList>
    </citation>
    <scope>NUCLEOTIDE SEQUENCE [LARGE SCALE GENOMIC DNA]</scope>
    <source>
        <strain evidence="2 4">C57BL/6J</strain>
    </source>
</reference>